<feature type="transmembrane region" description="Helical" evidence="2">
    <location>
        <begin position="269"/>
        <end position="289"/>
    </location>
</feature>
<protein>
    <submittedName>
        <fullName evidence="5">Uncharacterized protein LOC110988124</fullName>
    </submittedName>
</protein>
<name>A0A8B7ZNS7_ACAPL</name>
<dbReference type="InterPro" id="IPR037175">
    <property type="entry name" value="KFase_sf"/>
</dbReference>
<evidence type="ECO:0000313" key="5">
    <source>
        <dbReference type="RefSeq" id="XP_022107079.1"/>
    </source>
</evidence>
<evidence type="ECO:0000313" key="4">
    <source>
        <dbReference type="Proteomes" id="UP000694845"/>
    </source>
</evidence>
<feature type="transmembrane region" description="Helical" evidence="2">
    <location>
        <begin position="309"/>
        <end position="327"/>
    </location>
</feature>
<dbReference type="PANTHER" id="PTHR31118">
    <property type="entry name" value="CYCLASE-LIKE PROTEIN 2"/>
    <property type="match status" value="1"/>
</dbReference>
<evidence type="ECO:0000256" key="3">
    <source>
        <dbReference type="SAM" id="SignalP"/>
    </source>
</evidence>
<dbReference type="Pfam" id="PF04199">
    <property type="entry name" value="Cyclase"/>
    <property type="match status" value="2"/>
</dbReference>
<sequence length="594" mass="64390">MAVRFIGLVLLSVLDFVVALERGEYLDMSYGYDENSLAYPGAGFFQLTIEERGPALGLPWLEYNSMCLPEHIGTHVDAPSHFGQGKMRIDDIPLSRLICSAVRVDISEKAKADRDYGMTVKDLQDWEVIHGKIPDGSLLFVYTGWGAFYPDRLAYLGTKRNDTHLDDQGMSLVHCPGVGPEAAEWLVANRKIVGLGTDSANIDRGLNVSFPTHRILMEANIYGIENVANLDQLPDTGAKVFVLPMKIVDGSGAPARIVAMLNEDSTSGAATLSTAFVTCVSLLTINLLVLTRVQNQGSNNMAARLPVHITYLTLLGLVLSAALVGALKPGELLDMTYVYDNETTLRWPGAPPFEQTILSRGPTPSMPWLEMNKISTAEHFGTHLDAPAHTAKGKWRTDEIPVENLIGPAVRVDVSSKAKADVDYRLTQADLTEWVSANGPIPAGALLFVYTGFGDYWSDRLQYFGYAGTDDYIDADGKSLLHFPGISVEAATWLVENTKVTGVGIDTASLDFGQSLAFEAHQVLLTKNIFGLENVANLDQLPTKGATVYALPMKIWDGSGGPVRIIATGGSSLLQVDFAALLLIGISMLLKTVI</sequence>
<reference evidence="5" key="1">
    <citation type="submission" date="2025-08" db="UniProtKB">
        <authorList>
            <consortium name="RefSeq"/>
        </authorList>
    </citation>
    <scope>IDENTIFICATION</scope>
</reference>
<comment type="similarity">
    <text evidence="1">Belongs to the Cyclase 1 superfamily.</text>
</comment>
<feature type="chain" id="PRO_5034143853" evidence="3">
    <location>
        <begin position="20"/>
        <end position="594"/>
    </location>
</feature>
<dbReference type="PANTHER" id="PTHR31118:SF12">
    <property type="entry name" value="CYCLASE-LIKE PROTEIN 2"/>
    <property type="match status" value="1"/>
</dbReference>
<gene>
    <name evidence="5" type="primary">LOC110988124</name>
</gene>
<keyword evidence="4" id="KW-1185">Reference proteome</keyword>
<evidence type="ECO:0000256" key="2">
    <source>
        <dbReference type="SAM" id="Phobius"/>
    </source>
</evidence>
<dbReference type="GO" id="GO:0019441">
    <property type="term" value="P:L-tryptophan catabolic process to kynurenine"/>
    <property type="evidence" value="ECO:0007669"/>
    <property type="project" value="InterPro"/>
</dbReference>
<accession>A0A8B7ZNS7</accession>
<dbReference type="OMA" id="WRTDDIP"/>
<proteinExistence type="inferred from homology"/>
<dbReference type="Gene3D" id="3.50.30.50">
    <property type="entry name" value="Putative cyclase"/>
    <property type="match status" value="2"/>
</dbReference>
<keyword evidence="2" id="KW-0812">Transmembrane</keyword>
<keyword evidence="3" id="KW-0732">Signal</keyword>
<dbReference type="InterPro" id="IPR007325">
    <property type="entry name" value="KFase/CYL"/>
</dbReference>
<dbReference type="GO" id="GO:0004061">
    <property type="term" value="F:arylformamidase activity"/>
    <property type="evidence" value="ECO:0007669"/>
    <property type="project" value="InterPro"/>
</dbReference>
<dbReference type="AlphaFoldDB" id="A0A8B7ZNS7"/>
<dbReference type="SUPFAM" id="SSF102198">
    <property type="entry name" value="Putative cyclase"/>
    <property type="match status" value="2"/>
</dbReference>
<dbReference type="RefSeq" id="XP_022107079.1">
    <property type="nucleotide sequence ID" value="XM_022251387.1"/>
</dbReference>
<feature type="signal peptide" evidence="3">
    <location>
        <begin position="1"/>
        <end position="19"/>
    </location>
</feature>
<dbReference type="Proteomes" id="UP000694845">
    <property type="component" value="Unplaced"/>
</dbReference>
<keyword evidence="2" id="KW-1133">Transmembrane helix</keyword>
<keyword evidence="2" id="KW-0472">Membrane</keyword>
<organism evidence="4 5">
    <name type="scientific">Acanthaster planci</name>
    <name type="common">Crown-of-thorns starfish</name>
    <dbReference type="NCBI Taxonomy" id="133434"/>
    <lineage>
        <taxon>Eukaryota</taxon>
        <taxon>Metazoa</taxon>
        <taxon>Echinodermata</taxon>
        <taxon>Eleutherozoa</taxon>
        <taxon>Asterozoa</taxon>
        <taxon>Asteroidea</taxon>
        <taxon>Valvatacea</taxon>
        <taxon>Valvatida</taxon>
        <taxon>Acanthasteridae</taxon>
        <taxon>Acanthaster</taxon>
    </lineage>
</organism>
<dbReference type="OrthoDB" id="7108654at2759"/>
<dbReference type="KEGG" id="aplc:110988124"/>
<evidence type="ECO:0000256" key="1">
    <source>
        <dbReference type="ARBA" id="ARBA00007865"/>
    </source>
</evidence>
<dbReference type="GeneID" id="110988124"/>